<reference evidence="2 3" key="1">
    <citation type="submission" date="2020-04" db="EMBL/GenBank/DDBJ databases">
        <authorList>
            <person name="De Canck E."/>
        </authorList>
    </citation>
    <scope>NUCLEOTIDE SEQUENCE [LARGE SCALE GENOMIC DNA]</scope>
    <source>
        <strain evidence="2 3">LMG 27177</strain>
    </source>
</reference>
<organism evidence="2 3">
    <name type="scientific">Paraburkholderia fynbosensis</name>
    <dbReference type="NCBI Taxonomy" id="1200993"/>
    <lineage>
        <taxon>Bacteria</taxon>
        <taxon>Pseudomonadati</taxon>
        <taxon>Pseudomonadota</taxon>
        <taxon>Betaproteobacteria</taxon>
        <taxon>Burkholderiales</taxon>
        <taxon>Burkholderiaceae</taxon>
        <taxon>Paraburkholderia</taxon>
    </lineage>
</organism>
<dbReference type="AlphaFoldDB" id="A0A6J5G4I2"/>
<sequence>MLHGSVGWNGRRQGARVFRSGAMPRERSDVNTDTCHGRRAGYPGGQP</sequence>
<evidence type="ECO:0000313" key="3">
    <source>
        <dbReference type="Proteomes" id="UP000494252"/>
    </source>
</evidence>
<accession>A0A6J5G4I2</accession>
<protein>
    <submittedName>
        <fullName evidence="2">Uncharacterized protein</fullName>
    </submittedName>
</protein>
<keyword evidence="3" id="KW-1185">Reference proteome</keyword>
<evidence type="ECO:0000313" key="2">
    <source>
        <dbReference type="EMBL" id="CAB3789853.1"/>
    </source>
</evidence>
<evidence type="ECO:0000256" key="1">
    <source>
        <dbReference type="SAM" id="MobiDB-lite"/>
    </source>
</evidence>
<name>A0A6J5G4I2_9BURK</name>
<gene>
    <name evidence="2" type="ORF">LMG27177_02669</name>
</gene>
<dbReference type="EMBL" id="CADIKI010000007">
    <property type="protein sequence ID" value="CAB3789853.1"/>
    <property type="molecule type" value="Genomic_DNA"/>
</dbReference>
<feature type="region of interest" description="Disordered" evidence="1">
    <location>
        <begin position="1"/>
        <end position="47"/>
    </location>
</feature>
<proteinExistence type="predicted"/>
<dbReference type="Proteomes" id="UP000494252">
    <property type="component" value="Unassembled WGS sequence"/>
</dbReference>